<gene>
    <name evidence="5" type="ORF">Tci_007437</name>
</gene>
<dbReference type="SMART" id="SM00343">
    <property type="entry name" value="ZnF_C2HC"/>
    <property type="match status" value="1"/>
</dbReference>
<feature type="compositionally biased region" description="Polar residues" evidence="3">
    <location>
        <begin position="334"/>
        <end position="350"/>
    </location>
</feature>
<protein>
    <recommendedName>
        <fullName evidence="4">CCHC-type domain-containing protein</fullName>
    </recommendedName>
</protein>
<evidence type="ECO:0000256" key="3">
    <source>
        <dbReference type="SAM" id="MobiDB-lite"/>
    </source>
</evidence>
<name>A0A6L2JFB4_TANCI</name>
<feature type="region of interest" description="Disordered" evidence="3">
    <location>
        <begin position="702"/>
        <end position="736"/>
    </location>
</feature>
<evidence type="ECO:0000256" key="1">
    <source>
        <dbReference type="PROSITE-ProRule" id="PRU00047"/>
    </source>
</evidence>
<dbReference type="GO" id="GO:0003676">
    <property type="term" value="F:nucleic acid binding"/>
    <property type="evidence" value="ECO:0007669"/>
    <property type="project" value="InterPro"/>
</dbReference>
<dbReference type="Pfam" id="PF14223">
    <property type="entry name" value="Retrotran_gag_2"/>
    <property type="match status" value="1"/>
</dbReference>
<dbReference type="Gene3D" id="4.10.60.10">
    <property type="entry name" value="Zinc finger, CCHC-type"/>
    <property type="match status" value="1"/>
</dbReference>
<organism evidence="5">
    <name type="scientific">Tanacetum cinerariifolium</name>
    <name type="common">Dalmatian daisy</name>
    <name type="synonym">Chrysanthemum cinerariifolium</name>
    <dbReference type="NCBI Taxonomy" id="118510"/>
    <lineage>
        <taxon>Eukaryota</taxon>
        <taxon>Viridiplantae</taxon>
        <taxon>Streptophyta</taxon>
        <taxon>Embryophyta</taxon>
        <taxon>Tracheophyta</taxon>
        <taxon>Spermatophyta</taxon>
        <taxon>Magnoliopsida</taxon>
        <taxon>eudicotyledons</taxon>
        <taxon>Gunneridae</taxon>
        <taxon>Pentapetalae</taxon>
        <taxon>asterids</taxon>
        <taxon>campanulids</taxon>
        <taxon>Asterales</taxon>
        <taxon>Asteraceae</taxon>
        <taxon>Asteroideae</taxon>
        <taxon>Anthemideae</taxon>
        <taxon>Anthemidinae</taxon>
        <taxon>Tanacetum</taxon>
    </lineage>
</organism>
<keyword evidence="1" id="KW-0479">Metal-binding</keyword>
<proteinExistence type="predicted"/>
<dbReference type="InterPro" id="IPR036875">
    <property type="entry name" value="Znf_CCHC_sf"/>
</dbReference>
<dbReference type="PROSITE" id="PS50158">
    <property type="entry name" value="ZF_CCHC"/>
    <property type="match status" value="1"/>
</dbReference>
<dbReference type="InterPro" id="IPR001878">
    <property type="entry name" value="Znf_CCHC"/>
</dbReference>
<feature type="compositionally biased region" description="Low complexity" evidence="3">
    <location>
        <begin position="490"/>
        <end position="504"/>
    </location>
</feature>
<feature type="region of interest" description="Disordered" evidence="3">
    <location>
        <begin position="334"/>
        <end position="354"/>
    </location>
</feature>
<evidence type="ECO:0000256" key="2">
    <source>
        <dbReference type="SAM" id="Coils"/>
    </source>
</evidence>
<feature type="region of interest" description="Disordered" evidence="3">
    <location>
        <begin position="482"/>
        <end position="504"/>
    </location>
</feature>
<feature type="domain" description="CCHC-type" evidence="4">
    <location>
        <begin position="364"/>
        <end position="379"/>
    </location>
</feature>
<dbReference type="AlphaFoldDB" id="A0A6L2JFB4"/>
<dbReference type="SUPFAM" id="SSF57756">
    <property type="entry name" value="Retrovirus zinc finger-like domains"/>
    <property type="match status" value="1"/>
</dbReference>
<sequence>MTSLSDKAILSGADNRPSTLEKNMYDSWKSRIELYMLNRPNGRMILESVEQAKELWERIQMLMQGTSLTKQERECKLYDAFDKFAYQKGETLRDFYLRFSLLLNDMNMYNMKLEQFQVNTKFLNTLPSEWSKFVTDVKLVRDLHTTNVDQLHAFLGQHEYHANEVRLMNERNADPLALISQHQLSRTPYPQHQPMHQHSLFNPQAASYQSSPYGPTYHNSQFVSSGPSSLTHSISYPGTNTSSLVNHDAYLASSSAPQIAYTQMDQQSTPEAGLVVPVFQKGDDPIDAINQMMSFLTSVVASRFPATNNQLRTSSNPRQQATINNGRVTIQPIQGRQNYGSASSSRQYTSGQGGAQGKQRVITCYNCKGEGHMSKQCTKPRRKRDTEWFKDKVLLVQAQANGQVLQEEELEFLADPGVQESSSSQMVITNNAAYQADDLDAYDSDCDEVNTAKIALMANLSHYGSDNLAEVNNQEIRVNSVNHQERPVQSTSEHSSTLTHTNTEIEGDSNIIPYSQYLTEHQSDTVQISTSPALQDDLILSVNDLLTAELERYKRQERILNESNHDEKASTTYEHSKQIDSLKHTLSEYLREKESFEKKISILKDDLQKEESRNIDRELALDKEVKELSNIVFKRDQSAQTVHMLTKPQVFYNHATRQALGFQNPRYLKKAQQLKPSLYDGSIIGKSNVIVVPDSENTIMHAEESKSQTGKPEEEEQDEKDNLGNINTNPSSPPDPSISFITEKVCKLNLFFGSLGLVPQSSKIEFIFSKGDEGDMMFIEIIKKNDVSHKEESEVGENAGVV</sequence>
<comment type="caution">
    <text evidence="5">The sequence shown here is derived from an EMBL/GenBank/DDBJ whole genome shotgun (WGS) entry which is preliminary data.</text>
</comment>
<evidence type="ECO:0000259" key="4">
    <source>
        <dbReference type="PROSITE" id="PS50158"/>
    </source>
</evidence>
<keyword evidence="1" id="KW-0862">Zinc</keyword>
<reference evidence="5" key="1">
    <citation type="journal article" date="2019" name="Sci. Rep.">
        <title>Draft genome of Tanacetum cinerariifolium, the natural source of mosquito coil.</title>
        <authorList>
            <person name="Yamashiro T."/>
            <person name="Shiraishi A."/>
            <person name="Satake H."/>
            <person name="Nakayama K."/>
        </authorList>
    </citation>
    <scope>NUCLEOTIDE SEQUENCE</scope>
</reference>
<dbReference type="GO" id="GO:0008270">
    <property type="term" value="F:zinc ion binding"/>
    <property type="evidence" value="ECO:0007669"/>
    <property type="project" value="UniProtKB-KW"/>
</dbReference>
<dbReference type="Pfam" id="PF00098">
    <property type="entry name" value="zf-CCHC"/>
    <property type="match status" value="1"/>
</dbReference>
<keyword evidence="2" id="KW-0175">Coiled coil</keyword>
<keyword evidence="1" id="KW-0863">Zinc-finger</keyword>
<evidence type="ECO:0000313" key="5">
    <source>
        <dbReference type="EMBL" id="GEU35459.1"/>
    </source>
</evidence>
<dbReference type="EMBL" id="BKCJ010000693">
    <property type="protein sequence ID" value="GEU35459.1"/>
    <property type="molecule type" value="Genomic_DNA"/>
</dbReference>
<accession>A0A6L2JFB4</accession>
<feature type="coiled-coil region" evidence="2">
    <location>
        <begin position="543"/>
        <end position="613"/>
    </location>
</feature>